<dbReference type="AlphaFoldDB" id="A0A0F8ZV73"/>
<reference evidence="1" key="1">
    <citation type="journal article" date="2015" name="Nature">
        <title>Complex archaea that bridge the gap between prokaryotes and eukaryotes.</title>
        <authorList>
            <person name="Spang A."/>
            <person name="Saw J.H."/>
            <person name="Jorgensen S.L."/>
            <person name="Zaremba-Niedzwiedzka K."/>
            <person name="Martijn J."/>
            <person name="Lind A.E."/>
            <person name="van Eijk R."/>
            <person name="Schleper C."/>
            <person name="Guy L."/>
            <person name="Ettema T.J."/>
        </authorList>
    </citation>
    <scope>NUCLEOTIDE SEQUENCE</scope>
</reference>
<name>A0A0F8ZV73_9ZZZZ</name>
<comment type="caution">
    <text evidence="1">The sequence shown here is derived from an EMBL/GenBank/DDBJ whole genome shotgun (WGS) entry which is preliminary data.</text>
</comment>
<organism evidence="1">
    <name type="scientific">marine sediment metagenome</name>
    <dbReference type="NCBI Taxonomy" id="412755"/>
    <lineage>
        <taxon>unclassified sequences</taxon>
        <taxon>metagenomes</taxon>
        <taxon>ecological metagenomes</taxon>
    </lineage>
</organism>
<accession>A0A0F8ZV73</accession>
<dbReference type="EMBL" id="LAZR01045886">
    <property type="protein sequence ID" value="KKK97803.1"/>
    <property type="molecule type" value="Genomic_DNA"/>
</dbReference>
<protein>
    <submittedName>
        <fullName evidence="1">Uncharacterized protein</fullName>
    </submittedName>
</protein>
<proteinExistence type="predicted"/>
<gene>
    <name evidence="1" type="ORF">LCGC14_2649100</name>
</gene>
<sequence>MEEYVVLSPVGHYRTKYLEDFLEALKVLAPPPAEIVLCFDLDSEFDYKKLPYKNL</sequence>
<evidence type="ECO:0000313" key="1">
    <source>
        <dbReference type="EMBL" id="KKK97803.1"/>
    </source>
</evidence>